<feature type="region of interest" description="Disordered" evidence="8">
    <location>
        <begin position="1"/>
        <end position="49"/>
    </location>
</feature>
<feature type="transmembrane region" description="Helical" evidence="9">
    <location>
        <begin position="539"/>
        <end position="566"/>
    </location>
</feature>
<feature type="domain" description="Sodium/calcium exchanger membrane region" evidence="10">
    <location>
        <begin position="475"/>
        <end position="617"/>
    </location>
</feature>
<evidence type="ECO:0000256" key="4">
    <source>
        <dbReference type="ARBA" id="ARBA00022692"/>
    </source>
</evidence>
<comment type="caution">
    <text evidence="11">The sequence shown here is derived from an EMBL/GenBank/DDBJ whole genome shotgun (WGS) entry which is preliminary data.</text>
</comment>
<feature type="transmembrane region" description="Helical" evidence="9">
    <location>
        <begin position="471"/>
        <end position="490"/>
    </location>
</feature>
<comment type="subcellular location">
    <subcellularLocation>
        <location evidence="1">Endomembrane system</location>
        <topology evidence="1">Multi-pass membrane protein</topology>
    </subcellularLocation>
</comment>
<accession>A0AAN6MAT3</accession>
<feature type="transmembrane region" description="Helical" evidence="9">
    <location>
        <begin position="510"/>
        <end position="532"/>
    </location>
</feature>
<feature type="domain" description="Sodium/calcium exchanger membrane region" evidence="10">
    <location>
        <begin position="142"/>
        <end position="294"/>
    </location>
</feature>
<dbReference type="InterPro" id="IPR004837">
    <property type="entry name" value="NaCa_Exmemb"/>
</dbReference>
<dbReference type="PANTHER" id="PTHR31503">
    <property type="entry name" value="VACUOLAR CALCIUM ION TRANSPORTER"/>
    <property type="match status" value="1"/>
</dbReference>
<dbReference type="AlphaFoldDB" id="A0AAN6MAT3"/>
<dbReference type="GO" id="GO:0000329">
    <property type="term" value="C:fungal-type vacuole membrane"/>
    <property type="evidence" value="ECO:0007669"/>
    <property type="project" value="TreeGrafter"/>
</dbReference>
<keyword evidence="7 9" id="KW-0472">Membrane</keyword>
<name>A0AAN6MAT3_9PEZI</name>
<keyword evidence="3" id="KW-0813">Transport</keyword>
<keyword evidence="12" id="KW-1185">Reference proteome</keyword>
<evidence type="ECO:0000256" key="9">
    <source>
        <dbReference type="SAM" id="Phobius"/>
    </source>
</evidence>
<organism evidence="11 12">
    <name type="scientific">Staphylotrichum tortipilum</name>
    <dbReference type="NCBI Taxonomy" id="2831512"/>
    <lineage>
        <taxon>Eukaryota</taxon>
        <taxon>Fungi</taxon>
        <taxon>Dikarya</taxon>
        <taxon>Ascomycota</taxon>
        <taxon>Pezizomycotina</taxon>
        <taxon>Sordariomycetes</taxon>
        <taxon>Sordariomycetidae</taxon>
        <taxon>Sordariales</taxon>
        <taxon>Chaetomiaceae</taxon>
        <taxon>Staphylotrichum</taxon>
    </lineage>
</organism>
<sequence>MHPSPSFANPRPTDGSAETSLVDDDDDDDVPDGMLSSADPYTPEEHRAERSHGFEGLLRESILQVLHPFLSVRYIRCERIWSHPPDFDADSLMGSSLSNDGQSQEASFRDPLYDMLLSSPLNSLLIFVPIGIGTYVVDMSPVVIFTTNLIAVIPLSSLLTAATEKVASDAGEVVGALLNISLGNLVELILFAALAHNQIRVVQASILGSIIVNALLILGTALLATSLSDQEPIYNTAETQLLGFLLFLSVFVFIMPTTFDYTFGNAAGAHDTTLKMSRISALVVLLLYILYFAYELKTQPLRSNADLAGFDIESRPGTAAEFQHLVPSYTSSPRILPPRTIRFADEDTERFAGGMGYKASNPVELGTAASELSDYQDDLESRGRRSQDDEGGPSGRPASYQPYPRGHSRSLSLGSNRRPLSRASSVSGLSRQGPVRPGLTAALHILQRRMSMEGETPEEQLPPPRSRYTDAIVVAMVVLAITSMLMSISAELLVGTIDDITHQGHLSESVIGLIILPIVGNIAEYVTVVTVAARDKLDLAIAVAVGSSIQIALCVAPLTVIAGWILNRELSLTFNVFETGALLGTAVLVSLLVFNDGGSTLRASGLKGALMCACYAIIG</sequence>
<feature type="compositionally biased region" description="Acidic residues" evidence="8">
    <location>
        <begin position="21"/>
        <end position="31"/>
    </location>
</feature>
<proteinExistence type="inferred from homology"/>
<evidence type="ECO:0000256" key="6">
    <source>
        <dbReference type="ARBA" id="ARBA00023065"/>
    </source>
</evidence>
<feature type="transmembrane region" description="Helical" evidence="9">
    <location>
        <begin position="276"/>
        <end position="294"/>
    </location>
</feature>
<dbReference type="InterPro" id="IPR044880">
    <property type="entry name" value="NCX_ion-bd_dom_sf"/>
</dbReference>
<feature type="transmembrane region" description="Helical" evidence="9">
    <location>
        <begin position="142"/>
        <end position="161"/>
    </location>
</feature>
<feature type="transmembrane region" description="Helical" evidence="9">
    <location>
        <begin position="239"/>
        <end position="256"/>
    </location>
</feature>
<keyword evidence="4 9" id="KW-0812">Transmembrane</keyword>
<dbReference type="EMBL" id="MU856479">
    <property type="protein sequence ID" value="KAK3896636.1"/>
    <property type="molecule type" value="Genomic_DNA"/>
</dbReference>
<dbReference type="Pfam" id="PF01699">
    <property type="entry name" value="Na_Ca_ex"/>
    <property type="match status" value="2"/>
</dbReference>
<evidence type="ECO:0000256" key="1">
    <source>
        <dbReference type="ARBA" id="ARBA00004127"/>
    </source>
</evidence>
<feature type="transmembrane region" description="Helical" evidence="9">
    <location>
        <begin position="572"/>
        <end position="594"/>
    </location>
</feature>
<keyword evidence="5 9" id="KW-1133">Transmembrane helix</keyword>
<evidence type="ECO:0000256" key="5">
    <source>
        <dbReference type="ARBA" id="ARBA00022989"/>
    </source>
</evidence>
<feature type="transmembrane region" description="Helical" evidence="9">
    <location>
        <begin position="173"/>
        <end position="194"/>
    </location>
</feature>
<evidence type="ECO:0000256" key="7">
    <source>
        <dbReference type="ARBA" id="ARBA00023136"/>
    </source>
</evidence>
<reference evidence="11" key="2">
    <citation type="submission" date="2023-05" db="EMBL/GenBank/DDBJ databases">
        <authorList>
            <consortium name="Lawrence Berkeley National Laboratory"/>
            <person name="Steindorff A."/>
            <person name="Hensen N."/>
            <person name="Bonometti L."/>
            <person name="Westerberg I."/>
            <person name="Brannstrom I.O."/>
            <person name="Guillou S."/>
            <person name="Cros-Aarteil S."/>
            <person name="Calhoun S."/>
            <person name="Haridas S."/>
            <person name="Kuo A."/>
            <person name="Mondo S."/>
            <person name="Pangilinan J."/>
            <person name="Riley R."/>
            <person name="Labutti K."/>
            <person name="Andreopoulos B."/>
            <person name="Lipzen A."/>
            <person name="Chen C."/>
            <person name="Yanf M."/>
            <person name="Daum C."/>
            <person name="Ng V."/>
            <person name="Clum A."/>
            <person name="Ohm R."/>
            <person name="Martin F."/>
            <person name="Silar P."/>
            <person name="Natvig D."/>
            <person name="Lalanne C."/>
            <person name="Gautier V."/>
            <person name="Ament-Velasquez S.L."/>
            <person name="Kruys A."/>
            <person name="Hutchinson M.I."/>
            <person name="Powell A.J."/>
            <person name="Barry K."/>
            <person name="Miller A.N."/>
            <person name="Grigoriev I.V."/>
            <person name="Debuchy R."/>
            <person name="Gladieux P."/>
            <person name="Thoren M.H."/>
            <person name="Johannesson H."/>
        </authorList>
    </citation>
    <scope>NUCLEOTIDE SEQUENCE</scope>
    <source>
        <strain evidence="11">CBS 103.79</strain>
    </source>
</reference>
<dbReference type="GO" id="GO:0006874">
    <property type="term" value="P:intracellular calcium ion homeostasis"/>
    <property type="evidence" value="ECO:0007669"/>
    <property type="project" value="TreeGrafter"/>
</dbReference>
<evidence type="ECO:0000313" key="11">
    <source>
        <dbReference type="EMBL" id="KAK3896636.1"/>
    </source>
</evidence>
<comment type="similarity">
    <text evidence="2">Belongs to the Ca(2+):cation antiporter (CaCA) (TC 2.A.19) family.</text>
</comment>
<dbReference type="GO" id="GO:0012505">
    <property type="term" value="C:endomembrane system"/>
    <property type="evidence" value="ECO:0007669"/>
    <property type="project" value="UniProtKB-SubCell"/>
</dbReference>
<evidence type="ECO:0000256" key="3">
    <source>
        <dbReference type="ARBA" id="ARBA00022448"/>
    </source>
</evidence>
<evidence type="ECO:0000259" key="10">
    <source>
        <dbReference type="Pfam" id="PF01699"/>
    </source>
</evidence>
<feature type="region of interest" description="Disordered" evidence="8">
    <location>
        <begin position="371"/>
        <end position="436"/>
    </location>
</feature>
<dbReference type="Proteomes" id="UP001303889">
    <property type="component" value="Unassembled WGS sequence"/>
</dbReference>
<dbReference type="InterPro" id="IPR004713">
    <property type="entry name" value="CaH_exchang"/>
</dbReference>
<feature type="compositionally biased region" description="Basic and acidic residues" evidence="8">
    <location>
        <begin position="379"/>
        <end position="388"/>
    </location>
</feature>
<evidence type="ECO:0000313" key="12">
    <source>
        <dbReference type="Proteomes" id="UP001303889"/>
    </source>
</evidence>
<feature type="transmembrane region" description="Helical" evidence="9">
    <location>
        <begin position="112"/>
        <end position="136"/>
    </location>
</feature>
<evidence type="ECO:0000256" key="2">
    <source>
        <dbReference type="ARBA" id="ARBA00008170"/>
    </source>
</evidence>
<evidence type="ECO:0000256" key="8">
    <source>
        <dbReference type="SAM" id="MobiDB-lite"/>
    </source>
</evidence>
<reference evidence="11" key="1">
    <citation type="journal article" date="2023" name="Mol. Phylogenet. Evol.">
        <title>Genome-scale phylogeny and comparative genomics of the fungal order Sordariales.</title>
        <authorList>
            <person name="Hensen N."/>
            <person name="Bonometti L."/>
            <person name="Westerberg I."/>
            <person name="Brannstrom I.O."/>
            <person name="Guillou S."/>
            <person name="Cros-Aarteil S."/>
            <person name="Calhoun S."/>
            <person name="Haridas S."/>
            <person name="Kuo A."/>
            <person name="Mondo S."/>
            <person name="Pangilinan J."/>
            <person name="Riley R."/>
            <person name="LaButti K."/>
            <person name="Andreopoulos B."/>
            <person name="Lipzen A."/>
            <person name="Chen C."/>
            <person name="Yan M."/>
            <person name="Daum C."/>
            <person name="Ng V."/>
            <person name="Clum A."/>
            <person name="Steindorff A."/>
            <person name="Ohm R.A."/>
            <person name="Martin F."/>
            <person name="Silar P."/>
            <person name="Natvig D.O."/>
            <person name="Lalanne C."/>
            <person name="Gautier V."/>
            <person name="Ament-Velasquez S.L."/>
            <person name="Kruys A."/>
            <person name="Hutchinson M.I."/>
            <person name="Powell A.J."/>
            <person name="Barry K."/>
            <person name="Miller A.N."/>
            <person name="Grigoriev I.V."/>
            <person name="Debuchy R."/>
            <person name="Gladieux P."/>
            <person name="Hiltunen Thoren M."/>
            <person name="Johannesson H."/>
        </authorList>
    </citation>
    <scope>NUCLEOTIDE SEQUENCE</scope>
    <source>
        <strain evidence="11">CBS 103.79</strain>
    </source>
</reference>
<protein>
    <submittedName>
        <fullName evidence="11">Ca2+ transporter</fullName>
    </submittedName>
</protein>
<dbReference type="Gene3D" id="1.20.1420.30">
    <property type="entry name" value="NCX, central ion-binding region"/>
    <property type="match status" value="2"/>
</dbReference>
<dbReference type="GO" id="GO:0015369">
    <property type="term" value="F:calcium:proton antiporter activity"/>
    <property type="evidence" value="ECO:0007669"/>
    <property type="project" value="UniProtKB-ARBA"/>
</dbReference>
<dbReference type="PANTHER" id="PTHR31503:SF18">
    <property type="entry name" value="CA(2+)_H(+) EXCHANGER, PUTATIVE (EUROFUNG)-RELATED"/>
    <property type="match status" value="1"/>
</dbReference>
<keyword evidence="6" id="KW-0406">Ion transport</keyword>
<feature type="transmembrane region" description="Helical" evidence="9">
    <location>
        <begin position="206"/>
        <end position="227"/>
    </location>
</feature>
<gene>
    <name evidence="11" type="ORF">C8A05DRAFT_48396</name>
</gene>